<dbReference type="EMBL" id="ABEU02000011">
    <property type="protein sequence ID" value="PNR44859.1"/>
    <property type="molecule type" value="Genomic_DNA"/>
</dbReference>
<dbReference type="PaxDb" id="3218-PP1S389_29V6.1"/>
<evidence type="ECO:0000313" key="2">
    <source>
        <dbReference type="EnsemblPlants" id="PAC:32957317.CDS.1"/>
    </source>
</evidence>
<protein>
    <submittedName>
        <fullName evidence="1 2">Uncharacterized protein</fullName>
    </submittedName>
</protein>
<proteinExistence type="predicted"/>
<evidence type="ECO:0000313" key="1">
    <source>
        <dbReference type="EMBL" id="PNR44859.1"/>
    </source>
</evidence>
<reference evidence="1 3" key="2">
    <citation type="journal article" date="2018" name="Plant J.">
        <title>The Physcomitrella patens chromosome-scale assembly reveals moss genome structure and evolution.</title>
        <authorList>
            <person name="Lang D."/>
            <person name="Ullrich K.K."/>
            <person name="Murat F."/>
            <person name="Fuchs J."/>
            <person name="Jenkins J."/>
            <person name="Haas F.B."/>
            <person name="Piednoel M."/>
            <person name="Gundlach H."/>
            <person name="Van Bel M."/>
            <person name="Meyberg R."/>
            <person name="Vives C."/>
            <person name="Morata J."/>
            <person name="Symeonidi A."/>
            <person name="Hiss M."/>
            <person name="Muchero W."/>
            <person name="Kamisugi Y."/>
            <person name="Saleh O."/>
            <person name="Blanc G."/>
            <person name="Decker E.L."/>
            <person name="van Gessel N."/>
            <person name="Grimwood J."/>
            <person name="Hayes R.D."/>
            <person name="Graham S.W."/>
            <person name="Gunter L.E."/>
            <person name="McDaniel S.F."/>
            <person name="Hoernstein S.N.W."/>
            <person name="Larsson A."/>
            <person name="Li F.W."/>
            <person name="Perroud P.F."/>
            <person name="Phillips J."/>
            <person name="Ranjan P."/>
            <person name="Rokshar D.S."/>
            <person name="Rothfels C.J."/>
            <person name="Schneider L."/>
            <person name="Shu S."/>
            <person name="Stevenson D.W."/>
            <person name="Thummler F."/>
            <person name="Tillich M."/>
            <person name="Villarreal Aguilar J.C."/>
            <person name="Widiez T."/>
            <person name="Wong G.K."/>
            <person name="Wymore A."/>
            <person name="Zhang Y."/>
            <person name="Zimmer A.D."/>
            <person name="Quatrano R.S."/>
            <person name="Mayer K.F.X."/>
            <person name="Goodstein D."/>
            <person name="Casacuberta J.M."/>
            <person name="Vandepoele K."/>
            <person name="Reski R."/>
            <person name="Cuming A.C."/>
            <person name="Tuskan G.A."/>
            <person name="Maumus F."/>
            <person name="Salse J."/>
            <person name="Schmutz J."/>
            <person name="Rensing S.A."/>
        </authorList>
    </citation>
    <scope>NUCLEOTIDE SEQUENCE [LARGE SCALE GENOMIC DNA]</scope>
    <source>
        <strain evidence="2 3">cv. Gransden 2004</strain>
    </source>
</reference>
<dbReference type="Gramene" id="Pp3c11_5497V3.1">
    <property type="protein sequence ID" value="PAC:32957317.CDS.1"/>
    <property type="gene ID" value="Pp3c11_5497"/>
</dbReference>
<name>A0A2K1JTK0_PHYPA</name>
<accession>A0A2K1JTK0</accession>
<gene>
    <name evidence="1" type="ORF">PHYPA_014629</name>
</gene>
<dbReference type="InParanoid" id="A0A2K1JTK0"/>
<dbReference type="AlphaFoldDB" id="A0A2K1JTK0"/>
<keyword evidence="3" id="KW-1185">Reference proteome</keyword>
<dbReference type="Proteomes" id="UP000006727">
    <property type="component" value="Chromosome 11"/>
</dbReference>
<reference evidence="2" key="3">
    <citation type="submission" date="2020-12" db="UniProtKB">
        <authorList>
            <consortium name="EnsemblPlants"/>
        </authorList>
    </citation>
    <scope>IDENTIFICATION</scope>
</reference>
<reference evidence="1 3" key="1">
    <citation type="journal article" date="2008" name="Science">
        <title>The Physcomitrella genome reveals evolutionary insights into the conquest of land by plants.</title>
        <authorList>
            <person name="Rensing S."/>
            <person name="Lang D."/>
            <person name="Zimmer A."/>
            <person name="Terry A."/>
            <person name="Salamov A."/>
            <person name="Shapiro H."/>
            <person name="Nishiyama T."/>
            <person name="Perroud P.-F."/>
            <person name="Lindquist E."/>
            <person name="Kamisugi Y."/>
            <person name="Tanahashi T."/>
            <person name="Sakakibara K."/>
            <person name="Fujita T."/>
            <person name="Oishi K."/>
            <person name="Shin-I T."/>
            <person name="Kuroki Y."/>
            <person name="Toyoda A."/>
            <person name="Suzuki Y."/>
            <person name="Hashimoto A."/>
            <person name="Yamaguchi K."/>
            <person name="Sugano A."/>
            <person name="Kohara Y."/>
            <person name="Fujiyama A."/>
            <person name="Anterola A."/>
            <person name="Aoki S."/>
            <person name="Ashton N."/>
            <person name="Barbazuk W.B."/>
            <person name="Barker E."/>
            <person name="Bennetzen J."/>
            <person name="Bezanilla M."/>
            <person name="Blankenship R."/>
            <person name="Cho S.H."/>
            <person name="Dutcher S."/>
            <person name="Estelle M."/>
            <person name="Fawcett J.A."/>
            <person name="Gundlach H."/>
            <person name="Hanada K."/>
            <person name="Heyl A."/>
            <person name="Hicks K.A."/>
            <person name="Hugh J."/>
            <person name="Lohr M."/>
            <person name="Mayer K."/>
            <person name="Melkozernov A."/>
            <person name="Murata T."/>
            <person name="Nelson D."/>
            <person name="Pils B."/>
            <person name="Prigge M."/>
            <person name="Reiss B."/>
            <person name="Renner T."/>
            <person name="Rombauts S."/>
            <person name="Rushton P."/>
            <person name="Sanderfoot A."/>
            <person name="Schween G."/>
            <person name="Shiu S.-H."/>
            <person name="Stueber K."/>
            <person name="Theodoulou F.L."/>
            <person name="Tu H."/>
            <person name="Van de Peer Y."/>
            <person name="Verrier P.J."/>
            <person name="Waters E."/>
            <person name="Wood A."/>
            <person name="Yang L."/>
            <person name="Cove D."/>
            <person name="Cuming A."/>
            <person name="Hasebe M."/>
            <person name="Lucas S."/>
            <person name="Mishler D.B."/>
            <person name="Reski R."/>
            <person name="Grigoriev I."/>
            <person name="Quatrano R.S."/>
            <person name="Boore J.L."/>
        </authorList>
    </citation>
    <scope>NUCLEOTIDE SEQUENCE [LARGE SCALE GENOMIC DNA]</scope>
    <source>
        <strain evidence="2 3">cv. Gransden 2004</strain>
    </source>
</reference>
<dbReference type="EnsemblPlants" id="Pp3c11_5497V3.1">
    <property type="protein sequence ID" value="PAC:32957317.CDS.1"/>
    <property type="gene ID" value="Pp3c11_5497"/>
</dbReference>
<organism evidence="1">
    <name type="scientific">Physcomitrium patens</name>
    <name type="common">Spreading-leaved earth moss</name>
    <name type="synonym">Physcomitrella patens</name>
    <dbReference type="NCBI Taxonomy" id="3218"/>
    <lineage>
        <taxon>Eukaryota</taxon>
        <taxon>Viridiplantae</taxon>
        <taxon>Streptophyta</taxon>
        <taxon>Embryophyta</taxon>
        <taxon>Bryophyta</taxon>
        <taxon>Bryophytina</taxon>
        <taxon>Bryopsida</taxon>
        <taxon>Funariidae</taxon>
        <taxon>Funariales</taxon>
        <taxon>Funariaceae</taxon>
        <taxon>Physcomitrium</taxon>
    </lineage>
</organism>
<evidence type="ECO:0000313" key="3">
    <source>
        <dbReference type="Proteomes" id="UP000006727"/>
    </source>
</evidence>
<sequence>MTSRTRCIRPTHVCINTSGTDESCMLELEIRIPPPPLTIRRGQSPLCNQWTAPSVRRRSFGGVVDEVGLHRDGVLSFSGSSNSAGCTIISSQPRLCVECCNFSENG</sequence>